<dbReference type="SUPFAM" id="SSF46689">
    <property type="entry name" value="Homeodomain-like"/>
    <property type="match status" value="2"/>
</dbReference>
<feature type="domain" description="HTH araC/xylS-type" evidence="4">
    <location>
        <begin position="156"/>
        <end position="254"/>
    </location>
</feature>
<comment type="caution">
    <text evidence="5">The sequence shown here is derived from an EMBL/GenBank/DDBJ whole genome shotgun (WGS) entry which is preliminary data.</text>
</comment>
<accession>A0ABQ1E2B5</accession>
<keyword evidence="2" id="KW-0238">DNA-binding</keyword>
<evidence type="ECO:0000313" key="5">
    <source>
        <dbReference type="EMBL" id="GFO89113.1"/>
    </source>
</evidence>
<dbReference type="EMBL" id="BLYJ01000035">
    <property type="protein sequence ID" value="GFO89113.1"/>
    <property type="molecule type" value="Genomic_DNA"/>
</dbReference>
<reference evidence="5 6" key="1">
    <citation type="submission" date="2020-06" db="EMBL/GenBank/DDBJ databases">
        <title>Characterization of fructooligosaccharide metabolism and fructooligosaccharide-degrading enzymes in human commensal butyrate producers.</title>
        <authorList>
            <person name="Tanno H."/>
            <person name="Fujii T."/>
            <person name="Hirano K."/>
            <person name="Maeno S."/>
            <person name="Tonozuka T."/>
            <person name="Sakamoto M."/>
            <person name="Ohkuma M."/>
            <person name="Tochio T."/>
            <person name="Endo A."/>
        </authorList>
    </citation>
    <scope>NUCLEOTIDE SEQUENCE [LARGE SCALE GENOMIC DNA]</scope>
    <source>
        <strain evidence="5 6">JCM 31056</strain>
    </source>
</reference>
<evidence type="ECO:0000256" key="3">
    <source>
        <dbReference type="ARBA" id="ARBA00023163"/>
    </source>
</evidence>
<dbReference type="Proteomes" id="UP000620147">
    <property type="component" value="Unassembled WGS sequence"/>
</dbReference>
<dbReference type="SMART" id="SM00342">
    <property type="entry name" value="HTH_ARAC"/>
    <property type="match status" value="1"/>
</dbReference>
<keyword evidence="6" id="KW-1185">Reference proteome</keyword>
<evidence type="ECO:0000256" key="1">
    <source>
        <dbReference type="ARBA" id="ARBA00023015"/>
    </source>
</evidence>
<evidence type="ECO:0000256" key="2">
    <source>
        <dbReference type="ARBA" id="ARBA00023125"/>
    </source>
</evidence>
<dbReference type="RefSeq" id="WP_188886838.1">
    <property type="nucleotide sequence ID" value="NZ_BLYJ01000035.1"/>
</dbReference>
<keyword evidence="1" id="KW-0805">Transcription regulation</keyword>
<keyword evidence="3" id="KW-0804">Transcription</keyword>
<gene>
    <name evidence="5" type="ORF">BUFA31_22770</name>
</gene>
<protein>
    <recommendedName>
        <fullName evidence="4">HTH araC/xylS-type domain-containing protein</fullName>
    </recommendedName>
</protein>
<dbReference type="PANTHER" id="PTHR43280:SF17">
    <property type="entry name" value="ARAC-TYPE DNA-BINDING DOMAIN-CONTAINING PROTEIN"/>
    <property type="match status" value="1"/>
</dbReference>
<name>A0ABQ1E2B5_9FIRM</name>
<dbReference type="Gene3D" id="1.10.10.60">
    <property type="entry name" value="Homeodomain-like"/>
    <property type="match status" value="2"/>
</dbReference>
<evidence type="ECO:0000259" key="4">
    <source>
        <dbReference type="PROSITE" id="PS01124"/>
    </source>
</evidence>
<dbReference type="Pfam" id="PF12833">
    <property type="entry name" value="HTH_18"/>
    <property type="match status" value="1"/>
</dbReference>
<sequence>MSVPLPAFRRVRLTQQCVIHPQDKGGNYLPCASEDWVLFVSLAADGEKIILRTEHRCLPIKPGGALLLPPNVCHELPFVQAPCLMLEFSAADDGQAMFEFPQLQGTPAWTLLQLLYSEQTTATARTPLLDALLMQMAPMAHGFELCAPDAAFSLATEVLQHLNLCFADELSLTELTNRFHVSTSHMIHMFKAQFGLPPIQYMVRRRIGEAQHLLRTTEDSAGDIGGRVSMINRNYFYRMFKRLVGVSPVRYREVIGERPDMLA</sequence>
<evidence type="ECO:0000313" key="6">
    <source>
        <dbReference type="Proteomes" id="UP000620147"/>
    </source>
</evidence>
<dbReference type="PROSITE" id="PS01124">
    <property type="entry name" value="HTH_ARAC_FAMILY_2"/>
    <property type="match status" value="1"/>
</dbReference>
<dbReference type="PANTHER" id="PTHR43280">
    <property type="entry name" value="ARAC-FAMILY TRANSCRIPTIONAL REGULATOR"/>
    <property type="match status" value="1"/>
</dbReference>
<dbReference type="InterPro" id="IPR018060">
    <property type="entry name" value="HTH_AraC"/>
</dbReference>
<organism evidence="5 6">
    <name type="scientific">Butyricicoccus faecihominis</name>
    <dbReference type="NCBI Taxonomy" id="1712515"/>
    <lineage>
        <taxon>Bacteria</taxon>
        <taxon>Bacillati</taxon>
        <taxon>Bacillota</taxon>
        <taxon>Clostridia</taxon>
        <taxon>Eubacteriales</taxon>
        <taxon>Butyricicoccaceae</taxon>
        <taxon>Butyricicoccus</taxon>
    </lineage>
</organism>
<dbReference type="InterPro" id="IPR009057">
    <property type="entry name" value="Homeodomain-like_sf"/>
</dbReference>
<proteinExistence type="predicted"/>